<reference evidence="3 4" key="1">
    <citation type="submission" date="2019-09" db="EMBL/GenBank/DDBJ databases">
        <title>Taxonomic organization of the family Brucellaceae based on a phylogenomic approach.</title>
        <authorList>
            <person name="Leclercq S."/>
            <person name="Cloeckaert A."/>
            <person name="Zygmunt M.S."/>
        </authorList>
    </citation>
    <scope>NUCLEOTIDE SEQUENCE [LARGE SCALE GENOMIC DNA]</scope>
    <source>
        <strain evidence="2 3">CCUG 34461</strain>
        <strain evidence="1 4">LMG 3313</strain>
    </source>
</reference>
<dbReference type="Proteomes" id="UP000441102">
    <property type="component" value="Unassembled WGS sequence"/>
</dbReference>
<evidence type="ECO:0000313" key="3">
    <source>
        <dbReference type="Proteomes" id="UP000441102"/>
    </source>
</evidence>
<dbReference type="EMBL" id="WBWS01000045">
    <property type="protein sequence ID" value="KAB2758251.1"/>
    <property type="molecule type" value="Genomic_DNA"/>
</dbReference>
<dbReference type="EMBL" id="WBWX01000001">
    <property type="protein sequence ID" value="KAB2803571.1"/>
    <property type="molecule type" value="Genomic_DNA"/>
</dbReference>
<organism evidence="2 3">
    <name type="scientific">Brucella anthropi</name>
    <name type="common">Ochrobactrum anthropi</name>
    <dbReference type="NCBI Taxonomy" id="529"/>
    <lineage>
        <taxon>Bacteria</taxon>
        <taxon>Pseudomonadati</taxon>
        <taxon>Pseudomonadota</taxon>
        <taxon>Alphaproteobacteria</taxon>
        <taxon>Hyphomicrobiales</taxon>
        <taxon>Brucellaceae</taxon>
        <taxon>Brucella/Ochrobactrum group</taxon>
        <taxon>Brucella</taxon>
    </lineage>
</organism>
<name>A0A011VIQ4_BRUAN</name>
<comment type="caution">
    <text evidence="2">The sequence shown here is derived from an EMBL/GenBank/DDBJ whole genome shotgun (WGS) entry which is preliminary data.</text>
</comment>
<accession>A0A011VIQ4</accession>
<protein>
    <submittedName>
        <fullName evidence="2">Uncharacterized protein</fullName>
    </submittedName>
</protein>
<proteinExistence type="predicted"/>
<evidence type="ECO:0000313" key="1">
    <source>
        <dbReference type="EMBL" id="KAB2758251.1"/>
    </source>
</evidence>
<evidence type="ECO:0000313" key="4">
    <source>
        <dbReference type="Proteomes" id="UP000481876"/>
    </source>
</evidence>
<evidence type="ECO:0000313" key="2">
    <source>
        <dbReference type="EMBL" id="KAB2803571.1"/>
    </source>
</evidence>
<sequence>MRIKTKSWSADLIRPDQNALKIPLTMSLDAASAIDFPFVAFKLWSMYLESGNRIRNKDMHNNECSN</sequence>
<gene>
    <name evidence="1" type="ORF">F9L04_24755</name>
    <name evidence="2" type="ORF">F9L06_01085</name>
</gene>
<dbReference type="AlphaFoldDB" id="A0A011VIQ4"/>
<dbReference type="Proteomes" id="UP000481876">
    <property type="component" value="Unassembled WGS sequence"/>
</dbReference>